<organism evidence="1 2">
    <name type="scientific">Pneumocystis oryctolagi</name>
    <dbReference type="NCBI Taxonomy" id="42067"/>
    <lineage>
        <taxon>Eukaryota</taxon>
        <taxon>Fungi</taxon>
        <taxon>Dikarya</taxon>
        <taxon>Ascomycota</taxon>
        <taxon>Taphrinomycotina</taxon>
        <taxon>Pneumocystomycetes</taxon>
        <taxon>Pneumocystaceae</taxon>
        <taxon>Pneumocystis</taxon>
    </lineage>
</organism>
<sequence>MMHLSSQLVQKDRFIDSFRDLSLCSKANEWSGMRSAVSVNSNSRANVWQNPEDSFYYKTVTMPPNKNVYRSYPIQEDYCYEDKPSEDPSGGKSYVNRLRQANATVWCEYGVQPSGNVKIRKNKNNYGAKTGFSIKSLVFSHAPVILSGRPMAHYARSTNNAAPQHTMLIPRLSATETCPDGDHGETPVYSSALLNNSHYVEKTLHDIPEIQDNRDASEDASTSSSSSGSPYLQPSIRSFTASSHYSHNRFPSSYARSPSKNSIFSKNYNECTDNTLNTSPASQHIHPQYNQHYLYSRNHNVSGFSVNQDLYQTDPNRKLYIANLAKNDIVSDDDI</sequence>
<evidence type="ECO:0000313" key="1">
    <source>
        <dbReference type="EMBL" id="KAG4305531.1"/>
    </source>
</evidence>
<dbReference type="EMBL" id="JABTEG010000003">
    <property type="protein sequence ID" value="KAG4305531.1"/>
    <property type="molecule type" value="Genomic_DNA"/>
</dbReference>
<keyword evidence="2" id="KW-1185">Reference proteome</keyword>
<comment type="caution">
    <text evidence="1">The sequence shown here is derived from an EMBL/GenBank/DDBJ whole genome shotgun (WGS) entry which is preliminary data.</text>
</comment>
<name>A0ACB7CD94_9ASCO</name>
<reference evidence="1 2" key="1">
    <citation type="journal article" date="2021" name="Commun. Biol.">
        <title>Genomic insights into the host specific adaptation of the Pneumocystis genus.</title>
        <authorList>
            <person name="Cisse O.H."/>
            <person name="Ma L."/>
            <person name="Dekker J.P."/>
            <person name="Khil P.P."/>
            <person name="Youn J.-H."/>
            <person name="Brenchley J.M."/>
            <person name="Blair R."/>
            <person name="Pahar B."/>
            <person name="Chabe M."/>
            <person name="Van Rompay K.K.A."/>
            <person name="Keesler R."/>
            <person name="Sukura A."/>
            <person name="Hirsch V."/>
            <person name="Kutty G."/>
            <person name="Liu Y."/>
            <person name="Peng L."/>
            <person name="Chen J."/>
            <person name="Song J."/>
            <person name="Weissenbacher-Lang C."/>
            <person name="Xu J."/>
            <person name="Upham N.S."/>
            <person name="Stajich J.E."/>
            <person name="Cuomo C.A."/>
            <person name="Cushion M.T."/>
            <person name="Kovacs J.A."/>
        </authorList>
    </citation>
    <scope>NUCLEOTIDE SEQUENCE [LARGE SCALE GENOMIC DNA]</scope>
    <source>
        <strain evidence="1 2">RABM</strain>
    </source>
</reference>
<gene>
    <name evidence="1" type="ORF">PORY_001087</name>
</gene>
<evidence type="ECO:0000313" key="2">
    <source>
        <dbReference type="Proteomes" id="UP000768646"/>
    </source>
</evidence>
<accession>A0ACB7CD94</accession>
<proteinExistence type="predicted"/>
<dbReference type="Proteomes" id="UP000768646">
    <property type="component" value="Unassembled WGS sequence"/>
</dbReference>
<protein>
    <submittedName>
        <fullName evidence="1">Uncharacterized protein</fullName>
    </submittedName>
</protein>